<name>G0WF13_NAUDC</name>
<dbReference type="GO" id="GO:0030148">
    <property type="term" value="P:sphingolipid biosynthetic process"/>
    <property type="evidence" value="ECO:0007669"/>
    <property type="project" value="EnsemblFungi"/>
</dbReference>
<keyword evidence="5 8" id="KW-1133">Transmembrane helix</keyword>
<dbReference type="AlphaFoldDB" id="G0WF13"/>
<keyword evidence="3 8" id="KW-0812">Transmembrane</keyword>
<dbReference type="KEGG" id="ndi:NDAI_0H02000"/>
<evidence type="ECO:0000313" key="11">
    <source>
        <dbReference type="EMBL" id="CCD26374.1"/>
    </source>
</evidence>
<dbReference type="PANTHER" id="PTHR31145">
    <property type="entry name" value="INTEGRAL MEMBRANE PROTEIN (AFU_ORTHOLOGUE AFUA_7G01610)"/>
    <property type="match status" value="1"/>
</dbReference>
<feature type="transmembrane region" description="Helical" evidence="8">
    <location>
        <begin position="471"/>
        <end position="491"/>
    </location>
</feature>
<dbReference type="Pfam" id="PF06011">
    <property type="entry name" value="TRP"/>
    <property type="match status" value="1"/>
</dbReference>
<dbReference type="GO" id="GO:0071476">
    <property type="term" value="P:cellular hypotonic response"/>
    <property type="evidence" value="ECO:0007669"/>
    <property type="project" value="EnsemblFungi"/>
</dbReference>
<evidence type="ECO:0000259" key="10">
    <source>
        <dbReference type="SMART" id="SM01320"/>
    </source>
</evidence>
<dbReference type="InterPro" id="IPR010308">
    <property type="entry name" value="TRP_C"/>
</dbReference>
<evidence type="ECO:0000256" key="8">
    <source>
        <dbReference type="SAM" id="Phobius"/>
    </source>
</evidence>
<feature type="transmembrane region" description="Helical" evidence="8">
    <location>
        <begin position="416"/>
        <end position="442"/>
    </location>
</feature>
<feature type="transmembrane region" description="Helical" evidence="8">
    <location>
        <begin position="618"/>
        <end position="639"/>
    </location>
</feature>
<keyword evidence="4 9" id="KW-0732">Signal</keyword>
<dbReference type="OMA" id="QWSMGIV"/>
<dbReference type="GO" id="GO:0015230">
    <property type="term" value="F:FAD transmembrane transporter activity"/>
    <property type="evidence" value="ECO:0007669"/>
    <property type="project" value="EnsemblFungi"/>
</dbReference>
<evidence type="ECO:0000256" key="6">
    <source>
        <dbReference type="ARBA" id="ARBA00023136"/>
    </source>
</evidence>
<dbReference type="PANTHER" id="PTHR31145:SF2">
    <property type="entry name" value="FLAVIN CARRIER PROTEIN 2"/>
    <property type="match status" value="1"/>
</dbReference>
<dbReference type="eggNOG" id="ENOG502QSVZ">
    <property type="taxonomic scope" value="Eukaryota"/>
</dbReference>
<feature type="compositionally biased region" description="Basic and acidic residues" evidence="7">
    <location>
        <begin position="847"/>
        <end position="857"/>
    </location>
</feature>
<feature type="compositionally biased region" description="Low complexity" evidence="7">
    <location>
        <begin position="865"/>
        <end position="880"/>
    </location>
</feature>
<keyword evidence="12" id="KW-1185">Reference proteome</keyword>
<keyword evidence="6 8" id="KW-0472">Membrane</keyword>
<feature type="domain" description="ML-like" evidence="10">
    <location>
        <begin position="92"/>
        <end position="234"/>
    </location>
</feature>
<evidence type="ECO:0000256" key="9">
    <source>
        <dbReference type="SAM" id="SignalP"/>
    </source>
</evidence>
<dbReference type="GO" id="GO:0016020">
    <property type="term" value="C:membrane"/>
    <property type="evidence" value="ECO:0007669"/>
    <property type="project" value="UniProtKB-SubCell"/>
</dbReference>
<feature type="compositionally biased region" description="Low complexity" evidence="7">
    <location>
        <begin position="38"/>
        <end position="84"/>
    </location>
</feature>
<protein>
    <recommendedName>
        <fullName evidence="10">ML-like domain-containing protein</fullName>
    </recommendedName>
</protein>
<evidence type="ECO:0000256" key="7">
    <source>
        <dbReference type="SAM" id="MobiDB-lite"/>
    </source>
</evidence>
<evidence type="ECO:0000256" key="3">
    <source>
        <dbReference type="ARBA" id="ARBA00022692"/>
    </source>
</evidence>
<feature type="transmembrane region" description="Helical" evidence="8">
    <location>
        <begin position="587"/>
        <end position="606"/>
    </location>
</feature>
<evidence type="ECO:0000256" key="4">
    <source>
        <dbReference type="ARBA" id="ARBA00022729"/>
    </source>
</evidence>
<reference evidence="11 12" key="1">
    <citation type="journal article" date="2011" name="Proc. Natl. Acad. Sci. U.S.A.">
        <title>Evolutionary erosion of yeast sex chromosomes by mating-type switching accidents.</title>
        <authorList>
            <person name="Gordon J.L."/>
            <person name="Armisen D."/>
            <person name="Proux-Wera E."/>
            <person name="Oheigeartaigh S.S."/>
            <person name="Byrne K.P."/>
            <person name="Wolfe K.H."/>
        </authorList>
    </citation>
    <scope>NUCLEOTIDE SEQUENCE [LARGE SCALE GENOMIC DNA]</scope>
    <source>
        <strain evidence="12">ATCC 10597 / BCRC 20456 / CBS 421 / NBRC 0211 / NRRL Y-12639</strain>
    </source>
</reference>
<feature type="transmembrane region" description="Helical" evidence="8">
    <location>
        <begin position="503"/>
        <end position="523"/>
    </location>
</feature>
<feature type="region of interest" description="Disordered" evidence="7">
    <location>
        <begin position="835"/>
        <end position="880"/>
    </location>
</feature>
<dbReference type="EMBL" id="HE580274">
    <property type="protein sequence ID" value="CCD26374.1"/>
    <property type="molecule type" value="Genomic_DNA"/>
</dbReference>
<sequence length="880" mass="98279">MKLKHSTLLCNTFIFLSIFSLLSNIIFAQDVPNIDTGTTATDTDTDTNTNTAITTSATSSSSSSSSSSSTSSSSSASASSSSTSQKVSTPSKLLRTDSLLTCMDNSGFTASFFDISYYPHNKTAIFNIDATTTINENIIVKVELLVYGLKVIDRSFDLCSLNEVSLCPLSAGRIDVSSSYQLDDSIAKQIPAIAYTIPDLDAQVRVVAYSQNDTSFTTPIACVQAIVSNDKTVQTKYASWPIAAISGVGLLTSGFVSVIGYSSTSAHIASNSISLFVYFQNLAITAMMGVSRVPPIAAAWTQNFQWSMGIINAEFMQKIFNWYIQATKGISTVVVSNKDILSISVQKKRKRDLIQLFKRATYTVVSSNDYNFDSILDDSKLYTTDERNTDEYSSRILVLRGIQRVAFKANIELSNFFLTGIVFFLFFLFCMILALIFFKALIEVLTRARLMAETSNFFQYRKNWASIIKGTLFRLAIIAFPQVSLLTIWEFTQVDSPAVIVDAVFIFIIITALLIYGTVRVFIKGRESLRLYKNAAYLLYSDSNFLNRYGFLYVQFRADAFWWLLPMLSYSFLRSLFVAVLQEQGKAQAMVIFVIELIFFVCLCWIRPYLDKRTNIFNIAIHLVNLINSIFFLFFSNLFKQPPIVSSVMAVILFVLNAAFALFLLCFTIITCTLALVHRNPDVRYQPMKDDRVSFIPKITNNNNNDGTTDSSNNSNIMMTNYDKNKSEAELFELRQAVMDTNETEQEKMIRDDTFHNKGGFANAGESSRILFNNDDLDDEAISNYTSSSLSRNNPYTTTNNEDSIVQPTSAVMGSNNLMNSPSFNGRNQGYLKIPTTNPSATATATERSRGGVKKPETSFYGGHNNNTNPSYRNNSDIFF</sequence>
<evidence type="ECO:0000256" key="5">
    <source>
        <dbReference type="ARBA" id="ARBA00022989"/>
    </source>
</evidence>
<feature type="region of interest" description="Disordered" evidence="7">
    <location>
        <begin position="38"/>
        <end position="86"/>
    </location>
</feature>
<dbReference type="SMART" id="SM01320">
    <property type="entry name" value="TRP_N"/>
    <property type="match status" value="1"/>
</dbReference>
<proteinExistence type="inferred from homology"/>
<organism evidence="11 12">
    <name type="scientific">Naumovozyma dairenensis (strain ATCC 10597 / BCRC 20456 / CBS 421 / NBRC 0211 / NRRL Y-12639)</name>
    <name type="common">Saccharomyces dairenensis</name>
    <dbReference type="NCBI Taxonomy" id="1071378"/>
    <lineage>
        <taxon>Eukaryota</taxon>
        <taxon>Fungi</taxon>
        <taxon>Dikarya</taxon>
        <taxon>Ascomycota</taxon>
        <taxon>Saccharomycotina</taxon>
        <taxon>Saccharomycetes</taxon>
        <taxon>Saccharomycetales</taxon>
        <taxon>Saccharomycetaceae</taxon>
        <taxon>Naumovozyma</taxon>
    </lineage>
</organism>
<dbReference type="GO" id="GO:0055074">
    <property type="term" value="P:calcium ion homeostasis"/>
    <property type="evidence" value="ECO:0007669"/>
    <property type="project" value="EnsemblFungi"/>
</dbReference>
<evidence type="ECO:0000256" key="2">
    <source>
        <dbReference type="ARBA" id="ARBA00010642"/>
    </source>
</evidence>
<feature type="chain" id="PRO_5003411216" description="ML-like domain-containing protein" evidence="9">
    <location>
        <begin position="29"/>
        <end position="880"/>
    </location>
</feature>
<comment type="subcellular location">
    <subcellularLocation>
        <location evidence="1">Membrane</location>
        <topology evidence="1">Multi-pass membrane protein</topology>
    </subcellularLocation>
</comment>
<evidence type="ECO:0000256" key="1">
    <source>
        <dbReference type="ARBA" id="ARBA00004141"/>
    </source>
</evidence>
<accession>G0WF13</accession>
<dbReference type="HOGENOM" id="CLU_010226_0_1_1"/>
<dbReference type="InterPro" id="IPR040241">
    <property type="entry name" value="TRP_Flc/Pkd2-like"/>
</dbReference>
<dbReference type="GO" id="GO:0005783">
    <property type="term" value="C:endoplasmic reticulum"/>
    <property type="evidence" value="ECO:0007669"/>
    <property type="project" value="EnsemblFungi"/>
</dbReference>
<gene>
    <name evidence="11" type="primary">NDAI0H02000</name>
    <name evidence="11" type="ordered locus">NDAI_0H02000</name>
</gene>
<dbReference type="GeneID" id="11495905"/>
<comment type="similarity">
    <text evidence="2">Belongs to the transient receptor potential (TRP) ion channel family.</text>
</comment>
<feature type="transmembrane region" description="Helical" evidence="8">
    <location>
        <begin position="560"/>
        <end position="581"/>
    </location>
</feature>
<feature type="transmembrane region" description="Helical" evidence="8">
    <location>
        <begin position="651"/>
        <end position="677"/>
    </location>
</feature>
<evidence type="ECO:0000313" key="12">
    <source>
        <dbReference type="Proteomes" id="UP000000689"/>
    </source>
</evidence>
<dbReference type="InterPro" id="IPR032800">
    <property type="entry name" value="TRP_N"/>
</dbReference>
<dbReference type="STRING" id="1071378.G0WF13"/>
<feature type="signal peptide" evidence="9">
    <location>
        <begin position="1"/>
        <end position="28"/>
    </location>
</feature>
<dbReference type="RefSeq" id="XP_003671617.1">
    <property type="nucleotide sequence ID" value="XM_003671569.1"/>
</dbReference>
<dbReference type="GO" id="GO:0009272">
    <property type="term" value="P:fungal-type cell wall biogenesis"/>
    <property type="evidence" value="ECO:0007669"/>
    <property type="project" value="EnsemblFungi"/>
</dbReference>
<dbReference type="GO" id="GO:0006457">
    <property type="term" value="P:protein folding"/>
    <property type="evidence" value="ECO:0007669"/>
    <property type="project" value="EnsemblFungi"/>
</dbReference>
<dbReference type="Proteomes" id="UP000000689">
    <property type="component" value="Chromosome 8"/>
</dbReference>
<dbReference type="Pfam" id="PF14558">
    <property type="entry name" value="TRP_N"/>
    <property type="match status" value="1"/>
</dbReference>
<dbReference type="OrthoDB" id="5212126at2759"/>